<comment type="caution">
    <text evidence="1">The sequence shown here is derived from an EMBL/GenBank/DDBJ whole genome shotgun (WGS) entry which is preliminary data.</text>
</comment>
<accession>A0A9J6F9P2</accession>
<dbReference type="Proteomes" id="UP000821853">
    <property type="component" value="Chromosome 1"/>
</dbReference>
<evidence type="ECO:0000313" key="2">
    <source>
        <dbReference type="Proteomes" id="UP000821853"/>
    </source>
</evidence>
<dbReference type="OrthoDB" id="6281208at2759"/>
<dbReference type="AlphaFoldDB" id="A0A9J6F9P2"/>
<gene>
    <name evidence="1" type="ORF">HPB48_014508</name>
</gene>
<reference evidence="1 2" key="1">
    <citation type="journal article" date="2020" name="Cell">
        <title>Large-Scale Comparative Analyses of Tick Genomes Elucidate Their Genetic Diversity and Vector Capacities.</title>
        <authorList>
            <consortium name="Tick Genome and Microbiome Consortium (TIGMIC)"/>
            <person name="Jia N."/>
            <person name="Wang J."/>
            <person name="Shi W."/>
            <person name="Du L."/>
            <person name="Sun Y."/>
            <person name="Zhan W."/>
            <person name="Jiang J.F."/>
            <person name="Wang Q."/>
            <person name="Zhang B."/>
            <person name="Ji P."/>
            <person name="Bell-Sakyi L."/>
            <person name="Cui X.M."/>
            <person name="Yuan T.T."/>
            <person name="Jiang B.G."/>
            <person name="Yang W.F."/>
            <person name="Lam T.T."/>
            <person name="Chang Q.C."/>
            <person name="Ding S.J."/>
            <person name="Wang X.J."/>
            <person name="Zhu J.G."/>
            <person name="Ruan X.D."/>
            <person name="Zhao L."/>
            <person name="Wei J.T."/>
            <person name="Ye R.Z."/>
            <person name="Que T.C."/>
            <person name="Du C.H."/>
            <person name="Zhou Y.H."/>
            <person name="Cheng J.X."/>
            <person name="Dai P.F."/>
            <person name="Guo W.B."/>
            <person name="Han X.H."/>
            <person name="Huang E.J."/>
            <person name="Li L.F."/>
            <person name="Wei W."/>
            <person name="Gao Y.C."/>
            <person name="Liu J.Z."/>
            <person name="Shao H.Z."/>
            <person name="Wang X."/>
            <person name="Wang C.C."/>
            <person name="Yang T.C."/>
            <person name="Huo Q.B."/>
            <person name="Li W."/>
            <person name="Chen H.Y."/>
            <person name="Chen S.E."/>
            <person name="Zhou L.G."/>
            <person name="Ni X.B."/>
            <person name="Tian J.H."/>
            <person name="Sheng Y."/>
            <person name="Liu T."/>
            <person name="Pan Y.S."/>
            <person name="Xia L.Y."/>
            <person name="Li J."/>
            <person name="Zhao F."/>
            <person name="Cao W.C."/>
        </authorList>
    </citation>
    <scope>NUCLEOTIDE SEQUENCE [LARGE SCALE GENOMIC DNA]</scope>
    <source>
        <strain evidence="1">HaeL-2018</strain>
    </source>
</reference>
<evidence type="ECO:0000313" key="1">
    <source>
        <dbReference type="EMBL" id="KAH9359467.1"/>
    </source>
</evidence>
<keyword evidence="2" id="KW-1185">Reference proteome</keyword>
<dbReference type="EMBL" id="JABSTR010000001">
    <property type="protein sequence ID" value="KAH9359467.1"/>
    <property type="molecule type" value="Genomic_DNA"/>
</dbReference>
<name>A0A9J6F9P2_HAELO</name>
<proteinExistence type="predicted"/>
<dbReference type="VEuPathDB" id="VectorBase:HLOH_051178"/>
<organism evidence="1 2">
    <name type="scientific">Haemaphysalis longicornis</name>
    <name type="common">Bush tick</name>
    <dbReference type="NCBI Taxonomy" id="44386"/>
    <lineage>
        <taxon>Eukaryota</taxon>
        <taxon>Metazoa</taxon>
        <taxon>Ecdysozoa</taxon>
        <taxon>Arthropoda</taxon>
        <taxon>Chelicerata</taxon>
        <taxon>Arachnida</taxon>
        <taxon>Acari</taxon>
        <taxon>Parasitiformes</taxon>
        <taxon>Ixodida</taxon>
        <taxon>Ixodoidea</taxon>
        <taxon>Ixodidae</taxon>
        <taxon>Haemaphysalinae</taxon>
        <taxon>Haemaphysalis</taxon>
    </lineage>
</organism>
<sequence>MGGYFEKMLGVTSCFPCSCGGFSTGSNAAGGAGGRRCGPGRSVRAPSVEEYVVPPNAGRLPVDLLPGTVVKKPAEKLVQLIAQAIHESPCQVLRVSHVYMALQ</sequence>
<protein>
    <submittedName>
        <fullName evidence="1">Uncharacterized protein</fullName>
    </submittedName>
</protein>